<feature type="domain" description="PilZ" evidence="1">
    <location>
        <begin position="6"/>
        <end position="80"/>
    </location>
</feature>
<dbReference type="AlphaFoldDB" id="A0A6M1SSN8"/>
<evidence type="ECO:0000259" key="1">
    <source>
        <dbReference type="Pfam" id="PF07238"/>
    </source>
</evidence>
<organism evidence="2 3">
    <name type="scientific">Devosia aurantiaca</name>
    <dbReference type="NCBI Taxonomy" id="2714858"/>
    <lineage>
        <taxon>Bacteria</taxon>
        <taxon>Pseudomonadati</taxon>
        <taxon>Pseudomonadota</taxon>
        <taxon>Alphaproteobacteria</taxon>
        <taxon>Hyphomicrobiales</taxon>
        <taxon>Devosiaceae</taxon>
        <taxon>Devosia</taxon>
    </lineage>
</organism>
<accession>A0A6M1SSN8</accession>
<dbReference type="InterPro" id="IPR009875">
    <property type="entry name" value="PilZ_domain"/>
</dbReference>
<comment type="caution">
    <text evidence="2">The sequence shown here is derived from an EMBL/GenBank/DDBJ whole genome shotgun (WGS) entry which is preliminary data.</text>
</comment>
<dbReference type="SUPFAM" id="SSF141371">
    <property type="entry name" value="PilZ domain-like"/>
    <property type="match status" value="1"/>
</dbReference>
<keyword evidence="3" id="KW-1185">Reference proteome</keyword>
<gene>
    <name evidence="2" type="ORF">G5575_06955</name>
</gene>
<dbReference type="GO" id="GO:0035438">
    <property type="term" value="F:cyclic-di-GMP binding"/>
    <property type="evidence" value="ECO:0007669"/>
    <property type="project" value="InterPro"/>
</dbReference>
<sequence length="81" mass="9008">MNEDTRSSQRHRTLKGGKIVVNDGFSTFNCTIRNMSETGAKLLVPSVIGIPERFSLALDDGRSFACEVAWRTETELGVRFS</sequence>
<dbReference type="Proteomes" id="UP000474802">
    <property type="component" value="Unassembled WGS sequence"/>
</dbReference>
<protein>
    <submittedName>
        <fullName evidence="2">PilZ domain-containing protein</fullName>
    </submittedName>
</protein>
<evidence type="ECO:0000313" key="2">
    <source>
        <dbReference type="EMBL" id="NGP17433.1"/>
    </source>
</evidence>
<dbReference type="Pfam" id="PF07238">
    <property type="entry name" value="PilZ"/>
    <property type="match status" value="1"/>
</dbReference>
<dbReference type="EMBL" id="JAALFG010000001">
    <property type="protein sequence ID" value="NGP17433.1"/>
    <property type="molecule type" value="Genomic_DNA"/>
</dbReference>
<reference evidence="2 3" key="1">
    <citation type="submission" date="2020-02" db="EMBL/GenBank/DDBJ databases">
        <authorList>
            <person name="Khan S.A."/>
            <person name="Jeon C.O."/>
            <person name="Chun B.H."/>
        </authorList>
    </citation>
    <scope>NUCLEOTIDE SEQUENCE [LARGE SCALE GENOMIC DNA]</scope>
    <source>
        <strain evidence="2 3">H239</strain>
    </source>
</reference>
<name>A0A6M1SSN8_9HYPH</name>
<dbReference type="RefSeq" id="WP_164533617.1">
    <property type="nucleotide sequence ID" value="NZ_JAALFG010000001.1"/>
</dbReference>
<proteinExistence type="predicted"/>
<evidence type="ECO:0000313" key="3">
    <source>
        <dbReference type="Proteomes" id="UP000474802"/>
    </source>
</evidence>
<reference evidence="2 3" key="2">
    <citation type="submission" date="2020-03" db="EMBL/GenBank/DDBJ databases">
        <title>Devosia chinhatensis sp. nov., isolated from a hexachlorocyclohexane (HCH) dump site in India.</title>
        <authorList>
            <person name="Kumar M."/>
            <person name="Lal R."/>
        </authorList>
    </citation>
    <scope>NUCLEOTIDE SEQUENCE [LARGE SCALE GENOMIC DNA]</scope>
    <source>
        <strain evidence="2 3">H239</strain>
    </source>
</reference>